<proteinExistence type="predicted"/>
<dbReference type="PANTHER" id="PTHR35519">
    <property type="entry name" value="MEMBRANE PROTEINS"/>
    <property type="match status" value="1"/>
</dbReference>
<dbReference type="PANTHER" id="PTHR35519:SF2">
    <property type="entry name" value="PH DOMAIN PROTEIN"/>
    <property type="match status" value="1"/>
</dbReference>
<feature type="region of interest" description="Disordered" evidence="1">
    <location>
        <begin position="184"/>
        <end position="273"/>
    </location>
</feature>
<keyword evidence="2" id="KW-0812">Transmembrane</keyword>
<evidence type="ECO:0000313" key="4">
    <source>
        <dbReference type="Proteomes" id="UP001150569"/>
    </source>
</evidence>
<dbReference type="OrthoDB" id="2103474at2759"/>
<feature type="compositionally biased region" description="Low complexity" evidence="1">
    <location>
        <begin position="217"/>
        <end position="231"/>
    </location>
</feature>
<feature type="compositionally biased region" description="Basic and acidic residues" evidence="1">
    <location>
        <begin position="234"/>
        <end position="249"/>
    </location>
</feature>
<dbReference type="EMBL" id="JANBPT010000366">
    <property type="protein sequence ID" value="KAJ1922917.1"/>
    <property type="molecule type" value="Genomic_DNA"/>
</dbReference>
<keyword evidence="2" id="KW-0472">Membrane</keyword>
<feature type="transmembrane region" description="Helical" evidence="2">
    <location>
        <begin position="105"/>
        <end position="130"/>
    </location>
</feature>
<name>A0A9W8A7R1_9FUNG</name>
<dbReference type="Proteomes" id="UP001150569">
    <property type="component" value="Unassembled WGS sequence"/>
</dbReference>
<accession>A0A9W8A7R1</accession>
<feature type="compositionally biased region" description="Polar residues" evidence="1">
    <location>
        <begin position="189"/>
        <end position="208"/>
    </location>
</feature>
<comment type="caution">
    <text evidence="3">The sequence shown here is derived from an EMBL/GenBank/DDBJ whole genome shotgun (WGS) entry which is preliminary data.</text>
</comment>
<dbReference type="AlphaFoldDB" id="A0A9W8A7R1"/>
<evidence type="ECO:0000256" key="1">
    <source>
        <dbReference type="SAM" id="MobiDB-lite"/>
    </source>
</evidence>
<evidence type="ECO:0000313" key="3">
    <source>
        <dbReference type="EMBL" id="KAJ1922917.1"/>
    </source>
</evidence>
<feature type="transmembrane region" description="Helical" evidence="2">
    <location>
        <begin position="150"/>
        <end position="176"/>
    </location>
</feature>
<protein>
    <submittedName>
        <fullName evidence="3">Uncharacterized protein</fullName>
    </submittedName>
</protein>
<sequence>MDSVRHLTKARGAAPTPEVLATRRRLLHDMQRTSHLLDTCFTIPVPFPLSLAVRPFSHWFHNLLALLGLVTRSVMGKAQPATNDPAPAGPGRQFKGTEVKVGLQALIGLVPVLGAAAGFILSLYPVALAYRIGTPKHLLVWMMLTRLVDLALGVIPMVGDLLGAMFKINAWSYLVVERWVEKEERRARQPTNRASKTPSVETTDSFLATPSERWFAGNSSSDEGDNDNNGSKVAEGKPLRRPHPDDSLQVRDSVTPPPPVPSNNRAGRHDWQD</sequence>
<dbReference type="InterPro" id="IPR025187">
    <property type="entry name" value="DUF4112"/>
</dbReference>
<keyword evidence="4" id="KW-1185">Reference proteome</keyword>
<gene>
    <name evidence="3" type="ORF">IWQ60_006218</name>
</gene>
<dbReference type="Pfam" id="PF13430">
    <property type="entry name" value="DUF4112"/>
    <property type="match status" value="1"/>
</dbReference>
<reference evidence="3" key="1">
    <citation type="submission" date="2022-07" db="EMBL/GenBank/DDBJ databases">
        <title>Phylogenomic reconstructions and comparative analyses of Kickxellomycotina fungi.</title>
        <authorList>
            <person name="Reynolds N.K."/>
            <person name="Stajich J.E."/>
            <person name="Barry K."/>
            <person name="Grigoriev I.V."/>
            <person name="Crous P."/>
            <person name="Smith M.E."/>
        </authorList>
    </citation>
    <scope>NUCLEOTIDE SEQUENCE</scope>
    <source>
        <strain evidence="3">RSA 861</strain>
    </source>
</reference>
<organism evidence="3 4">
    <name type="scientific">Tieghemiomyces parasiticus</name>
    <dbReference type="NCBI Taxonomy" id="78921"/>
    <lineage>
        <taxon>Eukaryota</taxon>
        <taxon>Fungi</taxon>
        <taxon>Fungi incertae sedis</taxon>
        <taxon>Zoopagomycota</taxon>
        <taxon>Kickxellomycotina</taxon>
        <taxon>Dimargaritomycetes</taxon>
        <taxon>Dimargaritales</taxon>
        <taxon>Dimargaritaceae</taxon>
        <taxon>Tieghemiomyces</taxon>
    </lineage>
</organism>
<keyword evidence="2" id="KW-1133">Transmembrane helix</keyword>
<evidence type="ECO:0000256" key="2">
    <source>
        <dbReference type="SAM" id="Phobius"/>
    </source>
</evidence>